<reference evidence="2" key="1">
    <citation type="submission" date="2014-11" db="EMBL/GenBank/DDBJ databases">
        <authorList>
            <person name="Amaro Gonzalez C."/>
        </authorList>
    </citation>
    <scope>NUCLEOTIDE SEQUENCE</scope>
</reference>
<evidence type="ECO:0000256" key="1">
    <source>
        <dbReference type="SAM" id="MobiDB-lite"/>
    </source>
</evidence>
<feature type="region of interest" description="Disordered" evidence="1">
    <location>
        <begin position="1"/>
        <end position="30"/>
    </location>
</feature>
<sequence length="30" mass="3478">MLKRVSGGKAEQQRSYSKRMWRPGLIKQGT</sequence>
<organism evidence="2">
    <name type="scientific">Anguilla anguilla</name>
    <name type="common">European freshwater eel</name>
    <name type="synonym">Muraena anguilla</name>
    <dbReference type="NCBI Taxonomy" id="7936"/>
    <lineage>
        <taxon>Eukaryota</taxon>
        <taxon>Metazoa</taxon>
        <taxon>Chordata</taxon>
        <taxon>Craniata</taxon>
        <taxon>Vertebrata</taxon>
        <taxon>Euteleostomi</taxon>
        <taxon>Actinopterygii</taxon>
        <taxon>Neopterygii</taxon>
        <taxon>Teleostei</taxon>
        <taxon>Anguilliformes</taxon>
        <taxon>Anguillidae</taxon>
        <taxon>Anguilla</taxon>
    </lineage>
</organism>
<name>A0A0E9UBH7_ANGAN</name>
<reference evidence="2" key="2">
    <citation type="journal article" date="2015" name="Fish Shellfish Immunol.">
        <title>Early steps in the European eel (Anguilla anguilla)-Vibrio vulnificus interaction in the gills: Role of the RtxA13 toxin.</title>
        <authorList>
            <person name="Callol A."/>
            <person name="Pajuelo D."/>
            <person name="Ebbesson L."/>
            <person name="Teles M."/>
            <person name="MacKenzie S."/>
            <person name="Amaro C."/>
        </authorList>
    </citation>
    <scope>NUCLEOTIDE SEQUENCE</scope>
</reference>
<dbReference type="AlphaFoldDB" id="A0A0E9UBH7"/>
<protein>
    <submittedName>
        <fullName evidence="2">Uncharacterized protein</fullName>
    </submittedName>
</protein>
<proteinExistence type="predicted"/>
<evidence type="ECO:0000313" key="2">
    <source>
        <dbReference type="EMBL" id="JAH63077.1"/>
    </source>
</evidence>
<dbReference type="EMBL" id="GBXM01045500">
    <property type="protein sequence ID" value="JAH63077.1"/>
    <property type="molecule type" value="Transcribed_RNA"/>
</dbReference>
<accession>A0A0E9UBH7</accession>